<proteinExistence type="predicted"/>
<sequence length="323" mass="35819">MDAVARMAAFWNIPIIGYMAASNSLSDKKAYPTLARVSIMFDEWADSKAMLASGLLHELKNSARMHGNNYRRMEQHCFAVVICLFSNTRESSREFLTAANVQGMSVNEFAYILPWLQDGSKDVTPWIGSDGTVLQKVKDQYANAIIVDDVNSFDNSIVTPFLEKIKDAGLTEADVDIVWMLGASGVASGIVTMDDRAERAPLYRGFFVSPNIDQIDHISTATKKRLEIFGSTSLLQVMSMVHMEPTTIENCDGVTNKSGCYDIVVTDLMRDFWPSVDRRMPKDEPDCGFRGERCDFTLLIVGGALILVALLALCGAYGLHRIM</sequence>
<evidence type="ECO:0000313" key="8">
    <source>
        <dbReference type="Proteomes" id="UP000054495"/>
    </source>
</evidence>
<keyword evidence="2 5" id="KW-0812">Transmembrane</keyword>
<dbReference type="InterPro" id="IPR001828">
    <property type="entry name" value="ANF_lig-bd_rcpt"/>
</dbReference>
<accession>A0A0D6LLS1</accession>
<evidence type="ECO:0000256" key="5">
    <source>
        <dbReference type="SAM" id="Phobius"/>
    </source>
</evidence>
<evidence type="ECO:0000256" key="2">
    <source>
        <dbReference type="ARBA" id="ARBA00022692"/>
    </source>
</evidence>
<dbReference type="EMBL" id="KE125009">
    <property type="protein sequence ID" value="EPB73050.1"/>
    <property type="molecule type" value="Genomic_DNA"/>
</dbReference>
<dbReference type="Pfam" id="PF01094">
    <property type="entry name" value="ANF_receptor"/>
    <property type="match status" value="1"/>
</dbReference>
<dbReference type="AlphaFoldDB" id="A0A0D6LLS1"/>
<evidence type="ECO:0000259" key="6">
    <source>
        <dbReference type="Pfam" id="PF01094"/>
    </source>
</evidence>
<reference evidence="7 8" key="1">
    <citation type="submission" date="2013-05" db="EMBL/GenBank/DDBJ databases">
        <title>Draft genome of the parasitic nematode Anyclostoma ceylanicum.</title>
        <authorList>
            <person name="Mitreva M."/>
        </authorList>
    </citation>
    <scope>NUCLEOTIDE SEQUENCE [LARGE SCALE GENOMIC DNA]</scope>
</reference>
<dbReference type="SUPFAM" id="SSF53822">
    <property type="entry name" value="Periplasmic binding protein-like I"/>
    <property type="match status" value="1"/>
</dbReference>
<keyword evidence="3 5" id="KW-1133">Transmembrane helix</keyword>
<gene>
    <name evidence="7" type="ORF">ANCCEY_07860</name>
</gene>
<name>A0A0D6LLS1_9BILA</name>
<evidence type="ECO:0000313" key="7">
    <source>
        <dbReference type="EMBL" id="EPB73050.1"/>
    </source>
</evidence>
<evidence type="ECO:0000256" key="3">
    <source>
        <dbReference type="ARBA" id="ARBA00022989"/>
    </source>
</evidence>
<comment type="subcellular location">
    <subcellularLocation>
        <location evidence="1">Membrane</location>
    </subcellularLocation>
</comment>
<evidence type="ECO:0000256" key="1">
    <source>
        <dbReference type="ARBA" id="ARBA00004370"/>
    </source>
</evidence>
<feature type="domain" description="Receptor ligand binding region" evidence="6">
    <location>
        <begin position="2"/>
        <end position="38"/>
    </location>
</feature>
<feature type="transmembrane region" description="Helical" evidence="5">
    <location>
        <begin position="296"/>
        <end position="319"/>
    </location>
</feature>
<evidence type="ECO:0000256" key="4">
    <source>
        <dbReference type="ARBA" id="ARBA00023136"/>
    </source>
</evidence>
<protein>
    <recommendedName>
        <fullName evidence="6">Receptor ligand binding region domain-containing protein</fullName>
    </recommendedName>
</protein>
<dbReference type="InterPro" id="IPR028082">
    <property type="entry name" value="Peripla_BP_I"/>
</dbReference>
<dbReference type="GO" id="GO:0016020">
    <property type="term" value="C:membrane"/>
    <property type="evidence" value="ECO:0007669"/>
    <property type="project" value="UniProtKB-SubCell"/>
</dbReference>
<organism evidence="7 8">
    <name type="scientific">Ancylostoma ceylanicum</name>
    <dbReference type="NCBI Taxonomy" id="53326"/>
    <lineage>
        <taxon>Eukaryota</taxon>
        <taxon>Metazoa</taxon>
        <taxon>Ecdysozoa</taxon>
        <taxon>Nematoda</taxon>
        <taxon>Chromadorea</taxon>
        <taxon>Rhabditida</taxon>
        <taxon>Rhabditina</taxon>
        <taxon>Rhabditomorpha</taxon>
        <taxon>Strongyloidea</taxon>
        <taxon>Ancylostomatidae</taxon>
        <taxon>Ancylostomatinae</taxon>
        <taxon>Ancylostoma</taxon>
    </lineage>
</organism>
<dbReference type="Gene3D" id="3.40.50.2300">
    <property type="match status" value="1"/>
</dbReference>
<keyword evidence="4 5" id="KW-0472">Membrane</keyword>
<keyword evidence="8" id="KW-1185">Reference proteome</keyword>
<dbReference type="Proteomes" id="UP000054495">
    <property type="component" value="Unassembled WGS sequence"/>
</dbReference>